<evidence type="ECO:0000313" key="3">
    <source>
        <dbReference type="Proteomes" id="UP000027442"/>
    </source>
</evidence>
<sequence>MNHKIFLALLLAPLVFSACNRWEGETVESAYIMPPYPDPQYKFARNGISSVDYLECTLLRDPLDYIYDSYLKEARIENRTLLETMKGYYNNGEFGLKPRRELSASPTHKADSALVKKDVEDIFNQAAALSGMGKEGPGTARNQKAKPGKGGYVGRNIGDVNLAFANEKGLVVAELFQGIVYGGIYLDKILNTHLNDSVLNSEALRKDHEDNVLVAGHNYTELEHHWDLAYGYYQFWLPYVQAANTPALRQSRITLYNAFAAGRAAITQYRYADMLRQQVIIRAELSKVAAIRAINLLTGETTMANIDEDAANALTFLSEACGAVYGLQFTAQASGKPHFTYNEVKTLIEQLTAGSGLWDKQRLLADPSTTGSLRNVAWQVAQRYGISLQ</sequence>
<proteinExistence type="predicted"/>
<comment type="caution">
    <text evidence="2">The sequence shown here is derived from an EMBL/GenBank/DDBJ whole genome shotgun (WGS) entry which is preliminary data.</text>
</comment>
<evidence type="ECO:0008006" key="4">
    <source>
        <dbReference type="Google" id="ProtNLM"/>
    </source>
</evidence>
<feature type="signal peptide" evidence="1">
    <location>
        <begin position="1"/>
        <end position="17"/>
    </location>
</feature>
<dbReference type="PROSITE" id="PS51257">
    <property type="entry name" value="PROKAR_LIPOPROTEIN"/>
    <property type="match status" value="1"/>
</dbReference>
<organism evidence="2 3">
    <name type="scientific">Hoylesella loescheii DSM 19665 = JCM 12249 = ATCC 15930</name>
    <dbReference type="NCBI Taxonomy" id="1122985"/>
    <lineage>
        <taxon>Bacteria</taxon>
        <taxon>Pseudomonadati</taxon>
        <taxon>Bacteroidota</taxon>
        <taxon>Bacteroidia</taxon>
        <taxon>Bacteroidales</taxon>
        <taxon>Prevotellaceae</taxon>
        <taxon>Hoylesella</taxon>
    </lineage>
</organism>
<dbReference type="InterPro" id="IPR032331">
    <property type="entry name" value="DUF4856"/>
</dbReference>
<keyword evidence="3" id="KW-1185">Reference proteome</keyword>
<dbReference type="EMBL" id="JNGW01000045">
    <property type="protein sequence ID" value="KDR52781.1"/>
    <property type="molecule type" value="Genomic_DNA"/>
</dbReference>
<accession>A0A069QSF6</accession>
<dbReference type="RefSeq" id="WP_018967002.1">
    <property type="nucleotide sequence ID" value="NZ_KB899212.1"/>
</dbReference>
<evidence type="ECO:0000256" key="1">
    <source>
        <dbReference type="SAM" id="SignalP"/>
    </source>
</evidence>
<dbReference type="PATRIC" id="fig|1122985.7.peg.1216"/>
<dbReference type="AlphaFoldDB" id="A0A069QSF6"/>
<evidence type="ECO:0000313" key="2">
    <source>
        <dbReference type="EMBL" id="KDR52781.1"/>
    </source>
</evidence>
<dbReference type="eggNOG" id="ENOG502Z7WY">
    <property type="taxonomic scope" value="Bacteria"/>
</dbReference>
<feature type="chain" id="PRO_5001665574" description="DUF4856 domain-containing protein" evidence="1">
    <location>
        <begin position="18"/>
        <end position="389"/>
    </location>
</feature>
<keyword evidence="1" id="KW-0732">Signal</keyword>
<dbReference type="Proteomes" id="UP000027442">
    <property type="component" value="Unassembled WGS sequence"/>
</dbReference>
<gene>
    <name evidence="2" type="ORF">HMPREF1991_01174</name>
</gene>
<dbReference type="HOGENOM" id="CLU_055414_0_0_10"/>
<protein>
    <recommendedName>
        <fullName evidence="4">DUF4856 domain-containing protein</fullName>
    </recommendedName>
</protein>
<name>A0A069QSF6_HOYLO</name>
<reference evidence="2 3" key="1">
    <citation type="submission" date="2013-08" db="EMBL/GenBank/DDBJ databases">
        <authorList>
            <person name="Weinstock G."/>
            <person name="Sodergren E."/>
            <person name="Wylie T."/>
            <person name="Fulton L."/>
            <person name="Fulton R."/>
            <person name="Fronick C."/>
            <person name="O'Laughlin M."/>
            <person name="Godfrey J."/>
            <person name="Miner T."/>
            <person name="Herter B."/>
            <person name="Appelbaum E."/>
            <person name="Cordes M."/>
            <person name="Lek S."/>
            <person name="Wollam A."/>
            <person name="Pepin K.H."/>
            <person name="Palsikar V.B."/>
            <person name="Mitreva M."/>
            <person name="Wilson R.K."/>
        </authorList>
    </citation>
    <scope>NUCLEOTIDE SEQUENCE [LARGE SCALE GENOMIC DNA]</scope>
    <source>
        <strain evidence="2 3">ATCC 15930</strain>
    </source>
</reference>
<dbReference type="Pfam" id="PF16148">
    <property type="entry name" value="DUF4856"/>
    <property type="match status" value="1"/>
</dbReference>